<reference evidence="1" key="1">
    <citation type="submission" date="2014-05" db="EMBL/GenBank/DDBJ databases">
        <title>The transcriptome of the halophilic microalga Tetraselmis sp. GSL018 isolated from the Great Salt Lake, Utah.</title>
        <authorList>
            <person name="Jinkerson R.E."/>
            <person name="D'Adamo S."/>
            <person name="Posewitz M.C."/>
        </authorList>
    </citation>
    <scope>NUCLEOTIDE SEQUENCE</scope>
    <source>
        <strain evidence="1">GSL018</strain>
    </source>
</reference>
<dbReference type="AlphaFoldDB" id="A0A061RPB8"/>
<evidence type="ECO:0000313" key="1">
    <source>
        <dbReference type="EMBL" id="JAC72401.1"/>
    </source>
</evidence>
<protein>
    <submittedName>
        <fullName evidence="1">Uncharacterized protein</fullName>
    </submittedName>
</protein>
<accession>A0A061RPB8</accession>
<dbReference type="EMBL" id="GBEZ01013601">
    <property type="protein sequence ID" value="JAC72401.1"/>
    <property type="molecule type" value="Transcribed_RNA"/>
</dbReference>
<gene>
    <name evidence="1" type="ORF">TSPGSL018_31447</name>
</gene>
<proteinExistence type="predicted"/>
<sequence length="75" mass="8796">MHSPSKQLILQKYTKDGKDFLQLPLQLPGMLFLLALPRKEVLLFLLAVPAGCHFQFSVQRHQCFPHFRFCRASRR</sequence>
<name>A0A061RPB8_9CHLO</name>
<organism evidence="1">
    <name type="scientific">Tetraselmis sp. GSL018</name>
    <dbReference type="NCBI Taxonomy" id="582737"/>
    <lineage>
        <taxon>Eukaryota</taxon>
        <taxon>Viridiplantae</taxon>
        <taxon>Chlorophyta</taxon>
        <taxon>core chlorophytes</taxon>
        <taxon>Chlorodendrophyceae</taxon>
        <taxon>Chlorodendrales</taxon>
        <taxon>Chlorodendraceae</taxon>
        <taxon>Tetraselmis</taxon>
    </lineage>
</organism>